<feature type="compositionally biased region" description="Basic and acidic residues" evidence="1">
    <location>
        <begin position="357"/>
        <end position="370"/>
    </location>
</feature>
<evidence type="ECO:0000256" key="1">
    <source>
        <dbReference type="SAM" id="MobiDB-lite"/>
    </source>
</evidence>
<feature type="compositionally biased region" description="Basic and acidic residues" evidence="1">
    <location>
        <begin position="329"/>
        <end position="340"/>
    </location>
</feature>
<keyword evidence="3" id="KW-1185">Reference proteome</keyword>
<evidence type="ECO:0000313" key="2">
    <source>
        <dbReference type="EMBL" id="KAI3540890.1"/>
    </source>
</evidence>
<feature type="compositionally biased region" description="Low complexity" evidence="1">
    <location>
        <begin position="184"/>
        <end position="255"/>
    </location>
</feature>
<feature type="compositionally biased region" description="Low complexity" evidence="1">
    <location>
        <begin position="374"/>
        <end position="385"/>
    </location>
</feature>
<feature type="compositionally biased region" description="Gly residues" evidence="1">
    <location>
        <begin position="399"/>
        <end position="408"/>
    </location>
</feature>
<sequence>MVRRMLTGVHFDKKRGVQATPIAIVNQMIDANLEFAIQQRGYASKTRKSLTLAIWDTSVSPSTVKMAGAVWKIAMDNIKQAHARGNSGIGIDTFFSSRLDKGHIAARKPAPAKSVPQNPQVNDLVTSVAKTTLFSQRQRETPVQAQDAWRETEMIVQILGIWHESGGPPEGWTDEVLKEKKLPTSADAPASSTTPAPGAPAASTNAPTASTNAPAQHAPAPAQHAPAPAQHAPAPAQSQRAPMPSQMQPSPGQYPNAPPNRPPNLGGPNAPPSRPPNWGGPGAPPGPTWSQQQQQQQQQRPPPHNQNRGSGSYGPQQQRQQEPSYNYGGEHEDYYDDGPRGHPQQQQRPGPTWQQQHRQEPSYEYGRDYDDYYDSGPRGQPQQQQHRGRTWPQQQPPRGGQGYYGYNN</sequence>
<protein>
    <submittedName>
        <fullName evidence="2">Uncharacterized protein</fullName>
    </submittedName>
</protein>
<accession>A0A9Q0B0R3</accession>
<proteinExistence type="predicted"/>
<dbReference type="Proteomes" id="UP001056436">
    <property type="component" value="Unassembled WGS sequence"/>
</dbReference>
<evidence type="ECO:0000313" key="3">
    <source>
        <dbReference type="Proteomes" id="UP001056436"/>
    </source>
</evidence>
<dbReference type="AlphaFoldDB" id="A0A9Q0B0R3"/>
<name>A0A9Q0B0R3_9PEZI</name>
<reference evidence="2" key="1">
    <citation type="submission" date="2019-01" db="EMBL/GenBank/DDBJ databases">
        <title>Colletotrichum abscissum LGMF1257.</title>
        <authorList>
            <person name="Baroncelli R."/>
        </authorList>
    </citation>
    <scope>NUCLEOTIDE SEQUENCE</scope>
    <source>
        <strain evidence="2">Ca142</strain>
    </source>
</reference>
<gene>
    <name evidence="2" type="ORF">CABS02_10915</name>
</gene>
<feature type="region of interest" description="Disordered" evidence="1">
    <location>
        <begin position="184"/>
        <end position="408"/>
    </location>
</feature>
<comment type="caution">
    <text evidence="2">The sequence shown here is derived from an EMBL/GenBank/DDBJ whole genome shotgun (WGS) entry which is preliminary data.</text>
</comment>
<feature type="compositionally biased region" description="Low complexity" evidence="1">
    <location>
        <begin position="341"/>
        <end position="356"/>
    </location>
</feature>
<feature type="compositionally biased region" description="Polar residues" evidence="1">
    <location>
        <begin position="305"/>
        <end position="324"/>
    </location>
</feature>
<organism evidence="2 3">
    <name type="scientific">Colletotrichum abscissum</name>
    <dbReference type="NCBI Taxonomy" id="1671311"/>
    <lineage>
        <taxon>Eukaryota</taxon>
        <taxon>Fungi</taxon>
        <taxon>Dikarya</taxon>
        <taxon>Ascomycota</taxon>
        <taxon>Pezizomycotina</taxon>
        <taxon>Sordariomycetes</taxon>
        <taxon>Hypocreomycetidae</taxon>
        <taxon>Glomerellales</taxon>
        <taxon>Glomerellaceae</taxon>
        <taxon>Colletotrichum</taxon>
        <taxon>Colletotrichum acutatum species complex</taxon>
    </lineage>
</organism>
<dbReference type="EMBL" id="SDAQ01000088">
    <property type="protein sequence ID" value="KAI3540890.1"/>
    <property type="molecule type" value="Genomic_DNA"/>
</dbReference>